<name>A0ABT0IRT2_9HYPH</name>
<keyword evidence="2" id="KW-1185">Reference proteome</keyword>
<organism evidence="1 2">
    <name type="scientific">Neorhizobium turbinariae</name>
    <dbReference type="NCBI Taxonomy" id="2937795"/>
    <lineage>
        <taxon>Bacteria</taxon>
        <taxon>Pseudomonadati</taxon>
        <taxon>Pseudomonadota</taxon>
        <taxon>Alphaproteobacteria</taxon>
        <taxon>Hyphomicrobiales</taxon>
        <taxon>Rhizobiaceae</taxon>
        <taxon>Rhizobium/Agrobacterium group</taxon>
        <taxon>Neorhizobium</taxon>
    </lineage>
</organism>
<gene>
    <name evidence="1" type="ORF">M0654_11265</name>
</gene>
<dbReference type="RefSeq" id="WP_248683175.1">
    <property type="nucleotide sequence ID" value="NZ_JALPRY010000012.1"/>
</dbReference>
<evidence type="ECO:0000313" key="2">
    <source>
        <dbReference type="Proteomes" id="UP001202827"/>
    </source>
</evidence>
<proteinExistence type="predicted"/>
<protein>
    <submittedName>
        <fullName evidence="1">Uncharacterized protein</fullName>
    </submittedName>
</protein>
<reference evidence="1 2" key="1">
    <citation type="submission" date="2022-04" db="EMBL/GenBank/DDBJ databases">
        <title>Rhizobium coralii sp. nov., isolated from coral Turbinaria peltata.</title>
        <authorList>
            <person name="Sun H."/>
        </authorList>
    </citation>
    <scope>NUCLEOTIDE SEQUENCE [LARGE SCALE GENOMIC DNA]</scope>
    <source>
        <strain evidence="1 2">NTR19</strain>
    </source>
</reference>
<dbReference type="EMBL" id="JALPRY010000012">
    <property type="protein sequence ID" value="MCK8780565.1"/>
    <property type="molecule type" value="Genomic_DNA"/>
</dbReference>
<accession>A0ABT0IRT2</accession>
<sequence>MADILVWPEFLLSPLECRAYLNPFTRSGGRTLGGTKPSVRTDLGHWRVDLMGVPMTGVDRRRAWDAIATYLGGTSGRIAVPTWAMDSAPYASGNEEPLVDVPHDDDSLFDDGMPYEQGAIAIRSVGVTGIAATQISMRVIAGAVDLAGVRFSYQHALYQTGRVLSLEGDIVTVQVSPAVRAVIPADADLEFDRPTCVCNLLDDVGMQRSMNADRFERANVSFVEDTQYWAELAAGS</sequence>
<comment type="caution">
    <text evidence="1">The sequence shown here is derived from an EMBL/GenBank/DDBJ whole genome shotgun (WGS) entry which is preliminary data.</text>
</comment>
<evidence type="ECO:0000313" key="1">
    <source>
        <dbReference type="EMBL" id="MCK8780565.1"/>
    </source>
</evidence>
<dbReference type="Proteomes" id="UP001202827">
    <property type="component" value="Unassembled WGS sequence"/>
</dbReference>